<dbReference type="SUPFAM" id="SSF56672">
    <property type="entry name" value="DNA/RNA polymerases"/>
    <property type="match status" value="1"/>
</dbReference>
<gene>
    <name evidence="2" type="ORF">GCM10011573_34030</name>
</gene>
<dbReference type="Pfam" id="PF00078">
    <property type="entry name" value="RVT_1"/>
    <property type="match status" value="1"/>
</dbReference>
<accession>A0ABQ1PR20</accession>
<dbReference type="Gene3D" id="1.10.30.50">
    <property type="match status" value="1"/>
</dbReference>
<dbReference type="PANTHER" id="PTHR34047">
    <property type="entry name" value="NUCLEAR INTRON MATURASE 1, MITOCHONDRIAL-RELATED"/>
    <property type="match status" value="1"/>
</dbReference>
<proteinExistence type="predicted"/>
<dbReference type="InterPro" id="IPR043502">
    <property type="entry name" value="DNA/RNA_pol_sf"/>
</dbReference>
<dbReference type="CDD" id="cd01651">
    <property type="entry name" value="RT_G2_intron"/>
    <property type="match status" value="1"/>
</dbReference>
<evidence type="ECO:0000313" key="3">
    <source>
        <dbReference type="Proteomes" id="UP000630615"/>
    </source>
</evidence>
<dbReference type="InterPro" id="IPR000477">
    <property type="entry name" value="RT_dom"/>
</dbReference>
<dbReference type="GO" id="GO:0003964">
    <property type="term" value="F:RNA-directed DNA polymerase activity"/>
    <property type="evidence" value="ECO:0007669"/>
    <property type="project" value="UniProtKB-KW"/>
</dbReference>
<dbReference type="InterPro" id="IPR003615">
    <property type="entry name" value="HNH_nuc"/>
</dbReference>
<dbReference type="Proteomes" id="UP000630615">
    <property type="component" value="Unassembled WGS sequence"/>
</dbReference>
<keyword evidence="2" id="KW-0548">Nucleotidyltransferase</keyword>
<feature type="domain" description="Reverse transcriptase" evidence="1">
    <location>
        <begin position="79"/>
        <end position="334"/>
    </location>
</feature>
<name>A0ABQ1PR20_9ENTE</name>
<protein>
    <submittedName>
        <fullName evidence="2">Group II intron reverse transcriptase/maturase</fullName>
    </submittedName>
</protein>
<dbReference type="RefSeq" id="WP_229677512.1">
    <property type="nucleotide sequence ID" value="NZ_BMKI01000012.1"/>
</dbReference>
<organism evidence="2 3">
    <name type="scientific">Enterococcus wangshanyuanii</name>
    <dbReference type="NCBI Taxonomy" id="2005703"/>
    <lineage>
        <taxon>Bacteria</taxon>
        <taxon>Bacillati</taxon>
        <taxon>Bacillota</taxon>
        <taxon>Bacilli</taxon>
        <taxon>Lactobacillales</taxon>
        <taxon>Enterococcaceae</taxon>
        <taxon>Enterococcus</taxon>
    </lineage>
</organism>
<keyword evidence="2" id="KW-0695">RNA-directed DNA polymerase</keyword>
<sequence>MSTKSLRYSEYYNMQSTFDWLYQRSQNKCTKGLNLYEIITSENNILLAYRMIKTNTGSRTAGVDGITISDFKIKDTQKFIKEIREALTNFQPQVVRRVEIPKANGKKRPLGIPTMRDRIIQQMFKQVMEPICEAQFFKHSYGFRPNRSVEHAISRCSHIVNVSKNQYVVDIDIEGFFDNVNHAKLLKQLYTIGIKDARVLSLVSKMLKAPVDKVGVQSKGTPQGAILSPLLSNVVLNSLDWWIANQWETFKSDHRYFSNSGRYRALKTTNLKEMYIVRYADDFKIFTRNPKSAIKIFHAVKGYLKNQLKLDISPEKSKITNLRKRYSEFLGFELKVNKCRNDYVGSIKISEKAKCRLKKEIRARIIRLKKYPTVENIIVYNSFVRGIHNYYCKATRVNLDFSAIYFSCLPVMFNRLKSIGKYEIPRSPPQSYVKLYGRNHRTFQVQGINLIPISKVRWKLALFFNPNVSDYTSEGRALQIKKLEHTVIEELYKLCKNDIGNKTVEFSDNKLSRYSMQDGKCAVTGRFLTANEVHCHHKIPRYLGGKDTFSNLIIVHKWVHRLIHMKKIETINEYMAILKLNKKQLSKLNTMRKLCNLTEIYQ</sequence>
<dbReference type="NCBIfam" id="TIGR04416">
    <property type="entry name" value="group_II_RT_mat"/>
    <property type="match status" value="1"/>
</dbReference>
<dbReference type="SMART" id="SM00507">
    <property type="entry name" value="HNHc"/>
    <property type="match status" value="1"/>
</dbReference>
<dbReference type="InterPro" id="IPR051083">
    <property type="entry name" value="GrpII_Intron_Splice-Mob/Def"/>
</dbReference>
<evidence type="ECO:0000313" key="2">
    <source>
        <dbReference type="EMBL" id="GGD01644.1"/>
    </source>
</evidence>
<dbReference type="InterPro" id="IPR030931">
    <property type="entry name" value="Group_II_RT_mat"/>
</dbReference>
<comment type="caution">
    <text evidence="2">The sequence shown here is derived from an EMBL/GenBank/DDBJ whole genome shotgun (WGS) entry which is preliminary data.</text>
</comment>
<keyword evidence="2" id="KW-0808">Transferase</keyword>
<dbReference type="EMBL" id="BMKI01000012">
    <property type="protein sequence ID" value="GGD01644.1"/>
    <property type="molecule type" value="Genomic_DNA"/>
</dbReference>
<dbReference type="PROSITE" id="PS50878">
    <property type="entry name" value="RT_POL"/>
    <property type="match status" value="1"/>
</dbReference>
<keyword evidence="3" id="KW-1185">Reference proteome</keyword>
<reference evidence="3" key="1">
    <citation type="journal article" date="2019" name="Int. J. Syst. Evol. Microbiol.">
        <title>The Global Catalogue of Microorganisms (GCM) 10K type strain sequencing project: providing services to taxonomists for standard genome sequencing and annotation.</title>
        <authorList>
            <consortium name="The Broad Institute Genomics Platform"/>
            <consortium name="The Broad Institute Genome Sequencing Center for Infectious Disease"/>
            <person name="Wu L."/>
            <person name="Ma J."/>
        </authorList>
    </citation>
    <scope>NUCLEOTIDE SEQUENCE [LARGE SCALE GENOMIC DNA]</scope>
    <source>
        <strain evidence="3">CGMCC 1.15942</strain>
    </source>
</reference>
<evidence type="ECO:0000259" key="1">
    <source>
        <dbReference type="PROSITE" id="PS50878"/>
    </source>
</evidence>
<dbReference type="CDD" id="cd00085">
    <property type="entry name" value="HNHc"/>
    <property type="match status" value="1"/>
</dbReference>
<dbReference type="PANTHER" id="PTHR34047:SF8">
    <property type="entry name" value="PROTEIN YKFC"/>
    <property type="match status" value="1"/>
</dbReference>